<gene>
    <name evidence="1" type="ORF">Hgul01_03595</name>
</gene>
<organism evidence="1 2">
    <name type="scientific">Herpetosiphon gulosus</name>
    <dbReference type="NCBI Taxonomy" id="1973496"/>
    <lineage>
        <taxon>Bacteria</taxon>
        <taxon>Bacillati</taxon>
        <taxon>Chloroflexota</taxon>
        <taxon>Chloroflexia</taxon>
        <taxon>Herpetosiphonales</taxon>
        <taxon>Herpetosiphonaceae</taxon>
        <taxon>Herpetosiphon</taxon>
    </lineage>
</organism>
<dbReference type="Pfam" id="PF05768">
    <property type="entry name" value="Glrx-like"/>
    <property type="match status" value="1"/>
</dbReference>
<proteinExistence type="predicted"/>
<evidence type="ECO:0008006" key="3">
    <source>
        <dbReference type="Google" id="ProtNLM"/>
    </source>
</evidence>
<protein>
    <recommendedName>
        <fullName evidence="3">Glutaredoxin</fullName>
    </recommendedName>
</protein>
<evidence type="ECO:0000313" key="2">
    <source>
        <dbReference type="Proteomes" id="UP001428290"/>
    </source>
</evidence>
<sequence length="84" mass="9862">MNWQLYMRPGCHLCDEAEHWLEALAQEFQAQLVCINILDDVAVYERYKYKIPVLQIAAQSWYYPFNETTIRNALNSIPNPDQGV</sequence>
<dbReference type="Gene3D" id="3.40.30.10">
    <property type="entry name" value="Glutaredoxin"/>
    <property type="match status" value="1"/>
</dbReference>
<accession>A0ABP9X5Y5</accession>
<comment type="caution">
    <text evidence="1">The sequence shown here is derived from an EMBL/GenBank/DDBJ whole genome shotgun (WGS) entry which is preliminary data.</text>
</comment>
<keyword evidence="2" id="KW-1185">Reference proteome</keyword>
<dbReference type="InterPro" id="IPR052565">
    <property type="entry name" value="Glutaredoxin-like_YDR286C"/>
</dbReference>
<name>A0ABP9X5Y5_9CHLR</name>
<dbReference type="Proteomes" id="UP001428290">
    <property type="component" value="Unassembled WGS sequence"/>
</dbReference>
<dbReference type="PANTHER" id="PTHR33558">
    <property type="entry name" value="GLUTAREDOXIN-LIKE PROTEIN C5ORF63 HOMOLOG"/>
    <property type="match status" value="1"/>
</dbReference>
<dbReference type="InterPro" id="IPR008554">
    <property type="entry name" value="Glutaredoxin-like"/>
</dbReference>
<dbReference type="EMBL" id="BAABRU010000013">
    <property type="protein sequence ID" value="GAA5529781.1"/>
    <property type="molecule type" value="Genomic_DNA"/>
</dbReference>
<dbReference type="SUPFAM" id="SSF52833">
    <property type="entry name" value="Thioredoxin-like"/>
    <property type="match status" value="1"/>
</dbReference>
<evidence type="ECO:0000313" key="1">
    <source>
        <dbReference type="EMBL" id="GAA5529781.1"/>
    </source>
</evidence>
<reference evidence="1 2" key="1">
    <citation type="submission" date="2024-02" db="EMBL/GenBank/DDBJ databases">
        <title>Herpetosiphon gulosus NBRC 112829.</title>
        <authorList>
            <person name="Ichikawa N."/>
            <person name="Katano-Makiyama Y."/>
            <person name="Hidaka K."/>
        </authorList>
    </citation>
    <scope>NUCLEOTIDE SEQUENCE [LARGE SCALE GENOMIC DNA]</scope>
    <source>
        <strain evidence="1 2">NBRC 112829</strain>
    </source>
</reference>
<dbReference type="InterPro" id="IPR036249">
    <property type="entry name" value="Thioredoxin-like_sf"/>
</dbReference>
<dbReference type="PANTHER" id="PTHR33558:SF1">
    <property type="entry name" value="GLUTAREDOXIN-LIKE PROTEIN C5ORF63 HOMOLOG"/>
    <property type="match status" value="1"/>
</dbReference>